<comment type="caution">
    <text evidence="5">The sequence shown here is derived from an EMBL/GenBank/DDBJ whole genome shotgun (WGS) entry which is preliminary data.</text>
</comment>
<organism evidence="5 6">
    <name type="scientific">Catenulispora pinistramenti</name>
    <dbReference type="NCBI Taxonomy" id="2705254"/>
    <lineage>
        <taxon>Bacteria</taxon>
        <taxon>Bacillati</taxon>
        <taxon>Actinomycetota</taxon>
        <taxon>Actinomycetes</taxon>
        <taxon>Catenulisporales</taxon>
        <taxon>Catenulisporaceae</taxon>
        <taxon>Catenulispora</taxon>
    </lineage>
</organism>
<dbReference type="NCBIfam" id="NF005801">
    <property type="entry name" value="PRK07656.1"/>
    <property type="match status" value="1"/>
</dbReference>
<evidence type="ECO:0000259" key="4">
    <source>
        <dbReference type="Pfam" id="PF13193"/>
    </source>
</evidence>
<evidence type="ECO:0000256" key="1">
    <source>
        <dbReference type="ARBA" id="ARBA00006432"/>
    </source>
</evidence>
<evidence type="ECO:0000313" key="5">
    <source>
        <dbReference type="EMBL" id="MBS2547547.1"/>
    </source>
</evidence>
<dbReference type="SUPFAM" id="SSF56801">
    <property type="entry name" value="Acetyl-CoA synthetase-like"/>
    <property type="match status" value="1"/>
</dbReference>
<dbReference type="Pfam" id="PF00501">
    <property type="entry name" value="AMP-binding"/>
    <property type="match status" value="1"/>
</dbReference>
<dbReference type="Gene3D" id="3.40.50.12780">
    <property type="entry name" value="N-terminal domain of ligase-like"/>
    <property type="match status" value="1"/>
</dbReference>
<dbReference type="InterPro" id="IPR045851">
    <property type="entry name" value="AMP-bd_C_sf"/>
</dbReference>
<name>A0ABS5KNE7_9ACTN</name>
<evidence type="ECO:0000256" key="2">
    <source>
        <dbReference type="ARBA" id="ARBA00022598"/>
    </source>
</evidence>
<proteinExistence type="inferred from homology"/>
<dbReference type="RefSeq" id="WP_212009132.1">
    <property type="nucleotide sequence ID" value="NZ_JAAFYZ010000030.1"/>
</dbReference>
<dbReference type="Gene3D" id="3.30.300.30">
    <property type="match status" value="1"/>
</dbReference>
<gene>
    <name evidence="5" type="ORF">KGQ19_11760</name>
</gene>
<keyword evidence="2 5" id="KW-0436">Ligase</keyword>
<dbReference type="InterPro" id="IPR020845">
    <property type="entry name" value="AMP-binding_CS"/>
</dbReference>
<keyword evidence="6" id="KW-1185">Reference proteome</keyword>
<dbReference type="InterPro" id="IPR000873">
    <property type="entry name" value="AMP-dep_synth/lig_dom"/>
</dbReference>
<evidence type="ECO:0000313" key="6">
    <source>
        <dbReference type="Proteomes" id="UP000730482"/>
    </source>
</evidence>
<dbReference type="InterPro" id="IPR042099">
    <property type="entry name" value="ANL_N_sf"/>
</dbReference>
<dbReference type="Proteomes" id="UP000730482">
    <property type="component" value="Unassembled WGS sequence"/>
</dbReference>
<comment type="similarity">
    <text evidence="1">Belongs to the ATP-dependent AMP-binding enzyme family.</text>
</comment>
<dbReference type="GO" id="GO:0016874">
    <property type="term" value="F:ligase activity"/>
    <property type="evidence" value="ECO:0007669"/>
    <property type="project" value="UniProtKB-KW"/>
</dbReference>
<dbReference type="PROSITE" id="PS00455">
    <property type="entry name" value="AMP_BINDING"/>
    <property type="match status" value="1"/>
</dbReference>
<protein>
    <submittedName>
        <fullName evidence="5">FadD3 family acyl-CoA ligase</fullName>
    </submittedName>
</protein>
<reference evidence="5 6" key="1">
    <citation type="submission" date="2020-02" db="EMBL/GenBank/DDBJ databases">
        <title>Acidophilic actinobacteria isolated from forest soil.</title>
        <authorList>
            <person name="Golinska P."/>
        </authorList>
    </citation>
    <scope>NUCLEOTIDE SEQUENCE [LARGE SCALE GENOMIC DNA]</scope>
    <source>
        <strain evidence="5 6">NL8</strain>
    </source>
</reference>
<sequence length="512" mass="55158">MTVQHGETTIPDLVARAAADHGDREAVVDGEQRLTFADLASRVRQTGRAMIAWGVEPGDRVAIWAPNSAEWIVTALGAVSVGAVLVPLNTRLKAAEAGYILRKSRTKLVAVSGEFLGIDYVGRLKEIREELPDLETMTAFTDGGLPPVVSRRQFRAPGMKIPATVFDQAAASLTPDSPSDLFFTSGTTGAPKGVPATHGQTTRAFDQWSEIVGLRAGDRYLIANPFSHTFGYKAGILACLMRGATMVPLPSFDAEALFATIERERITVFPAAPAVYQMMLAHPDLPKHDLSSLRAAATGAAVIPVELIERMRDTLGLSTVITAYGLTEATGVVTMCRDGDAPEVVARTSGRAIDGVEVRTAEDTGEILVRGYNVMRGYFEDEAGTAEAIDPDGWLRTGDVGELDEAGNLRITDRIKDMFICGGFNAYPAEIEQVLLTFPGVREAAVVGVPDQRLGEVGKAFVITVPGQRVEPEALIAYATERLANYKVPRHVELVEAFPRSSLGKVLKRELR</sequence>
<dbReference type="InterPro" id="IPR025110">
    <property type="entry name" value="AMP-bd_C"/>
</dbReference>
<evidence type="ECO:0000259" key="3">
    <source>
        <dbReference type="Pfam" id="PF00501"/>
    </source>
</evidence>
<feature type="domain" description="AMP-dependent synthetase/ligase" evidence="3">
    <location>
        <begin position="15"/>
        <end position="379"/>
    </location>
</feature>
<dbReference type="PANTHER" id="PTHR43201:SF5">
    <property type="entry name" value="MEDIUM-CHAIN ACYL-COA LIGASE ACSF2, MITOCHONDRIAL"/>
    <property type="match status" value="1"/>
</dbReference>
<dbReference type="EMBL" id="JAAFYZ010000030">
    <property type="protein sequence ID" value="MBS2547547.1"/>
    <property type="molecule type" value="Genomic_DNA"/>
</dbReference>
<feature type="domain" description="AMP-binding enzyme C-terminal" evidence="4">
    <location>
        <begin position="430"/>
        <end position="505"/>
    </location>
</feature>
<accession>A0ABS5KNE7</accession>
<dbReference type="PANTHER" id="PTHR43201">
    <property type="entry name" value="ACYL-COA SYNTHETASE"/>
    <property type="match status" value="1"/>
</dbReference>
<dbReference type="Pfam" id="PF13193">
    <property type="entry name" value="AMP-binding_C"/>
    <property type="match status" value="1"/>
</dbReference>